<comment type="caution">
    <text evidence="2">The sequence shown here is derived from an EMBL/GenBank/DDBJ whole genome shotgun (WGS) entry which is preliminary data.</text>
</comment>
<evidence type="ECO:0000313" key="4">
    <source>
        <dbReference type="Proteomes" id="UP001190700"/>
    </source>
</evidence>
<evidence type="ECO:0000256" key="1">
    <source>
        <dbReference type="SAM" id="MobiDB-lite"/>
    </source>
</evidence>
<dbReference type="Proteomes" id="UP001190700">
    <property type="component" value="Unassembled WGS sequence"/>
</dbReference>
<name>A0AAE0ERJ3_9CHLO</name>
<keyword evidence="4" id="KW-1185">Reference proteome</keyword>
<reference evidence="2" key="2">
    <citation type="submission" date="2023-06" db="EMBL/GenBank/DDBJ databases">
        <title>Long-read-based genome assembly of the green algal bacterivore Cymbomonas tetramitiformis.</title>
        <authorList>
            <person name="Gyaltshen Y."/>
            <person name="Rozenberg A."/>
            <person name="Paasch A."/>
            <person name="Burns J.A."/>
            <person name="Warring S."/>
            <person name="Larson R."/>
            <person name="Maurer-Alcala X."/>
            <person name="Dacks J."/>
            <person name="Kim E."/>
        </authorList>
    </citation>
    <scope>NUCLEOTIDE SEQUENCE</scope>
    <source>
        <strain evidence="2">PLY_AMNH</strain>
    </source>
</reference>
<evidence type="ECO:0000313" key="3">
    <source>
        <dbReference type="EMBL" id="KAK3271779.1"/>
    </source>
</evidence>
<accession>A0AAE0ERJ3</accession>
<dbReference type="EMBL" id="LGRX02009378">
    <property type="protein sequence ID" value="KAK3271779.1"/>
    <property type="molecule type" value="Genomic_DNA"/>
</dbReference>
<dbReference type="AlphaFoldDB" id="A0AAE0ERJ3"/>
<feature type="region of interest" description="Disordered" evidence="1">
    <location>
        <begin position="338"/>
        <end position="370"/>
    </location>
</feature>
<protein>
    <submittedName>
        <fullName evidence="2">Uncharacterized protein</fullName>
    </submittedName>
</protein>
<proteinExistence type="predicted"/>
<dbReference type="EMBL" id="LGRX02034269">
    <property type="protein sequence ID" value="KAK3238283.1"/>
    <property type="molecule type" value="Genomic_DNA"/>
</dbReference>
<gene>
    <name evidence="3" type="ORF">CYMTET_19894</name>
    <name evidence="2" type="ORF">CYMTET_51692</name>
</gene>
<evidence type="ECO:0000313" key="2">
    <source>
        <dbReference type="EMBL" id="KAK3238283.1"/>
    </source>
</evidence>
<organism evidence="2 4">
    <name type="scientific">Cymbomonas tetramitiformis</name>
    <dbReference type="NCBI Taxonomy" id="36881"/>
    <lineage>
        <taxon>Eukaryota</taxon>
        <taxon>Viridiplantae</taxon>
        <taxon>Chlorophyta</taxon>
        <taxon>Pyramimonadophyceae</taxon>
        <taxon>Pyramimonadales</taxon>
        <taxon>Pyramimonadaceae</taxon>
        <taxon>Cymbomonas</taxon>
    </lineage>
</organism>
<feature type="compositionally biased region" description="Polar residues" evidence="1">
    <location>
        <begin position="359"/>
        <end position="370"/>
    </location>
</feature>
<reference evidence="2 4" key="1">
    <citation type="journal article" date="2015" name="Genome Biol. Evol.">
        <title>Comparative Genomics of a Bacterivorous Green Alga Reveals Evolutionary Causalities and Consequences of Phago-Mixotrophic Mode of Nutrition.</title>
        <authorList>
            <person name="Burns J.A."/>
            <person name="Paasch A."/>
            <person name="Narechania A."/>
            <person name="Kim E."/>
        </authorList>
    </citation>
    <scope>NUCLEOTIDE SEQUENCE [LARGE SCALE GENOMIC DNA]</scope>
    <source>
        <strain evidence="2">PLY_AMNH</strain>
    </source>
</reference>
<sequence>MRALLEIARRLLDTGAPFQGTSDLIGVRSKAHTDPSDSITDFNAASKSARRRNTLDDDEVKEQFISALDSIFYAPVVSRLFTHHQRATVDLLAMQQCVSECYTPVMPRLSHGRRRVAFHKGSGDFVPFCGNETCKRDDARHWHRDCPNSGKHGAGGHFGNFSLGDVENDLLAEQFQVPSALQEFLPYCQPVTHMGGFTVGGVADKIARPGGISITQEGADFALRYMHAGSDDGSDNSGAGEYADGVATASPGIPSRVHSGGCGKPTLGFGRFSANALFMCALFCAYATAAPLSATAFGGAGMDELPCLAVGGAAPASPKTPSLAATMVPNDTWDASFGADGYTAAETDPLPTGEAGISSRDSTTAGSSGP</sequence>